<sequence length="345" mass="39310">MRKKRKNNNILKFLTIIIILIILGILYVRTLKSPVDKNDTSKIEVQIDDGTSSIKIAKILKSHNLIKNDKYFLYYAKTNNLSNLKSGVYEFSKSQSLEEILKSLNTGGRPIGEKVTIKEGYSIKQIAELLEEKGLVNKEFFIELTENKANFSDKFTFLQDESIQSLEGFMYPETYFIPKGTSETEIISMFLSQTQKIFDENSVLSNINDINPNIRNLNNLITLASIVEKESADNSERDIIAGIFINRLANSIPLQSCVTVEYVLGIHKQRLSYEDTQVQSPYNTYINAGLPPTPICTPTISSINAVKNYKRTDYLFFVAKQDGSHVFSRTYDEHLKATKDIYGEY</sequence>
<dbReference type="GO" id="GO:0005886">
    <property type="term" value="C:plasma membrane"/>
    <property type="evidence" value="ECO:0007669"/>
    <property type="project" value="UniProtKB-SubCell"/>
</dbReference>
<evidence type="ECO:0000256" key="6">
    <source>
        <dbReference type="ARBA" id="ARBA00023316"/>
    </source>
</evidence>
<evidence type="ECO:0000313" key="8">
    <source>
        <dbReference type="EMBL" id="EHL13073.1"/>
    </source>
</evidence>
<dbReference type="Proteomes" id="UP000006437">
    <property type="component" value="Unassembled WGS sequence"/>
</dbReference>
<evidence type="ECO:0000256" key="5">
    <source>
        <dbReference type="ARBA" id="ARBA00023239"/>
    </source>
</evidence>
<name>G9X1V0_9FIRM</name>
<dbReference type="Pfam" id="PF02618">
    <property type="entry name" value="YceG"/>
    <property type="match status" value="1"/>
</dbReference>
<evidence type="ECO:0000313" key="9">
    <source>
        <dbReference type="Proteomes" id="UP000006437"/>
    </source>
</evidence>
<dbReference type="CDD" id="cd08010">
    <property type="entry name" value="MltG_like"/>
    <property type="match status" value="1"/>
</dbReference>
<keyword evidence="2 7" id="KW-0812">Transmembrane</keyword>
<keyword evidence="4 7" id="KW-0472">Membrane</keyword>
<evidence type="ECO:0000256" key="2">
    <source>
        <dbReference type="ARBA" id="ARBA00022692"/>
    </source>
</evidence>
<keyword evidence="6 7" id="KW-0961">Cell wall biogenesis/degradation</keyword>
<dbReference type="BioCyc" id="EBAC796937-HMP:GMGH-373-MONOMER"/>
<comment type="caution">
    <text evidence="8">The sequence shown here is derived from an EMBL/GenBank/DDBJ whole genome shotgun (WGS) entry which is preliminary data.</text>
</comment>
<evidence type="ECO:0000256" key="4">
    <source>
        <dbReference type="ARBA" id="ARBA00023136"/>
    </source>
</evidence>
<feature type="site" description="Important for catalytic activity" evidence="7">
    <location>
        <position position="230"/>
    </location>
</feature>
<dbReference type="Gene3D" id="3.30.160.60">
    <property type="entry name" value="Classic Zinc Finger"/>
    <property type="match status" value="1"/>
</dbReference>
<dbReference type="HAMAP" id="MF_02065">
    <property type="entry name" value="MltG"/>
    <property type="match status" value="1"/>
</dbReference>
<dbReference type="AlphaFoldDB" id="G9X1V0"/>
<dbReference type="Gene3D" id="3.30.1490.480">
    <property type="entry name" value="Endolytic murein transglycosylase"/>
    <property type="match status" value="2"/>
</dbReference>
<keyword evidence="3 7" id="KW-1133">Transmembrane helix</keyword>
<dbReference type="EMBL" id="AFZE01000045">
    <property type="protein sequence ID" value="EHL13073.1"/>
    <property type="molecule type" value="Genomic_DNA"/>
</dbReference>
<reference evidence="8 9" key="1">
    <citation type="submission" date="2011-08" db="EMBL/GenBank/DDBJ databases">
        <title>The Genome Sequence of Eubacteriaceae bacterium ACC19a.</title>
        <authorList>
            <consortium name="The Broad Institute Genome Sequencing Platform"/>
            <person name="Earl A."/>
            <person name="Ward D."/>
            <person name="Feldgarden M."/>
            <person name="Gevers D."/>
            <person name="Sizova M."/>
            <person name="Hazen A."/>
            <person name="Epstein S."/>
            <person name="Young S.K."/>
            <person name="Zeng Q."/>
            <person name="Gargeya S."/>
            <person name="Fitzgerald M."/>
            <person name="Haas B."/>
            <person name="Abouelleil A."/>
            <person name="Alvarado L."/>
            <person name="Arachchi H.M."/>
            <person name="Berlin A."/>
            <person name="Brown A."/>
            <person name="Chapman S.B."/>
            <person name="Chen Z."/>
            <person name="Dunbar C."/>
            <person name="Freedman E."/>
            <person name="Gearin G."/>
            <person name="Gellesch M."/>
            <person name="Goldberg J."/>
            <person name="Griggs A."/>
            <person name="Gujja S."/>
            <person name="Heiman D."/>
            <person name="Howarth C."/>
            <person name="Larson L."/>
            <person name="Lui A."/>
            <person name="MacDonald P.J.P."/>
            <person name="Montmayeur A."/>
            <person name="Murphy C."/>
            <person name="Neiman D."/>
            <person name="Pearson M."/>
            <person name="Priest M."/>
            <person name="Roberts A."/>
            <person name="Saif S."/>
            <person name="Shea T."/>
            <person name="Shenoy N."/>
            <person name="Sisk P."/>
            <person name="Stolte C."/>
            <person name="Sykes S."/>
            <person name="Wortman J."/>
            <person name="Nusbaum C."/>
            <person name="Birren B."/>
        </authorList>
    </citation>
    <scope>NUCLEOTIDE SEQUENCE [LARGE SCALE GENOMIC DNA]</scope>
    <source>
        <strain evidence="8 9">ACC19a</strain>
    </source>
</reference>
<dbReference type="GO" id="GO:0009252">
    <property type="term" value="P:peptidoglycan biosynthetic process"/>
    <property type="evidence" value="ECO:0007669"/>
    <property type="project" value="UniProtKB-UniRule"/>
</dbReference>
<dbReference type="InterPro" id="IPR003770">
    <property type="entry name" value="MLTG-like"/>
</dbReference>
<dbReference type="EC" id="4.2.2.29" evidence="7"/>
<gene>
    <name evidence="7" type="primary">mltG</name>
    <name evidence="8" type="ORF">HMPREF9629_00373</name>
</gene>
<organism evidence="8 9">
    <name type="scientific">Peptoanaerobacter stomatis</name>
    <dbReference type="NCBI Taxonomy" id="796937"/>
    <lineage>
        <taxon>Bacteria</taxon>
        <taxon>Bacillati</taxon>
        <taxon>Bacillota</taxon>
        <taxon>Clostridia</taxon>
        <taxon>Peptostreptococcales</taxon>
        <taxon>Filifactoraceae</taxon>
        <taxon>Peptoanaerobacter</taxon>
    </lineage>
</organism>
<protein>
    <recommendedName>
        <fullName evidence="7">Endolytic murein transglycosylase</fullName>
        <ecNumber evidence="7">4.2.2.29</ecNumber>
    </recommendedName>
    <alternativeName>
        <fullName evidence="7">Peptidoglycan lytic transglycosylase</fullName>
    </alternativeName>
    <alternativeName>
        <fullName evidence="7">Peptidoglycan polymerization terminase</fullName>
    </alternativeName>
</protein>
<comment type="subcellular location">
    <subcellularLocation>
        <location evidence="7">Cell membrane</location>
        <topology evidence="7">Single-pass membrane protein</topology>
    </subcellularLocation>
</comment>
<keyword evidence="1 7" id="KW-1003">Cell membrane</keyword>
<dbReference type="PANTHER" id="PTHR30518">
    <property type="entry name" value="ENDOLYTIC MUREIN TRANSGLYCOSYLASE"/>
    <property type="match status" value="1"/>
</dbReference>
<keyword evidence="5 7" id="KW-0456">Lyase</keyword>
<comment type="similarity">
    <text evidence="7">Belongs to the transglycosylase MltG family.</text>
</comment>
<evidence type="ECO:0000256" key="3">
    <source>
        <dbReference type="ARBA" id="ARBA00022989"/>
    </source>
</evidence>
<comment type="catalytic activity">
    <reaction evidence="7">
        <text>a peptidoglycan chain = a peptidoglycan chain with N-acetyl-1,6-anhydromuramyl-[peptide] at the reducing end + a peptidoglycan chain with N-acetylglucosamine at the non-reducing end.</text>
        <dbReference type="EC" id="4.2.2.29"/>
    </reaction>
</comment>
<evidence type="ECO:0000256" key="7">
    <source>
        <dbReference type="HAMAP-Rule" id="MF_02065"/>
    </source>
</evidence>
<dbReference type="NCBIfam" id="TIGR00247">
    <property type="entry name" value="endolytic transglycosylase MltG"/>
    <property type="match status" value="1"/>
</dbReference>
<dbReference type="GO" id="GO:0071555">
    <property type="term" value="P:cell wall organization"/>
    <property type="evidence" value="ECO:0007669"/>
    <property type="project" value="UniProtKB-KW"/>
</dbReference>
<evidence type="ECO:0000256" key="1">
    <source>
        <dbReference type="ARBA" id="ARBA00022475"/>
    </source>
</evidence>
<dbReference type="RefSeq" id="WP_009524610.1">
    <property type="nucleotide sequence ID" value="NZ_JH414547.1"/>
</dbReference>
<proteinExistence type="inferred from homology"/>
<dbReference type="GO" id="GO:0008932">
    <property type="term" value="F:lytic endotransglycosylase activity"/>
    <property type="evidence" value="ECO:0007669"/>
    <property type="project" value="UniProtKB-UniRule"/>
</dbReference>
<dbReference type="HOGENOM" id="CLU_025574_2_2_9"/>
<comment type="function">
    <text evidence="7">Functions as a peptidoglycan terminase that cleaves nascent peptidoglycan strands endolytically to terminate their elongation.</text>
</comment>
<accession>G9X1V0</accession>
<dbReference type="PANTHER" id="PTHR30518:SF2">
    <property type="entry name" value="ENDOLYTIC MUREIN TRANSGLYCOSYLASE"/>
    <property type="match status" value="1"/>
</dbReference>
<dbReference type="PATRIC" id="fig|796937.3.peg.1596"/>
<feature type="transmembrane region" description="Helical" evidence="7">
    <location>
        <begin position="9"/>
        <end position="28"/>
    </location>
</feature>